<name>A0AAW1QRU2_9CHLO</name>
<dbReference type="SMART" id="SM00225">
    <property type="entry name" value="BTB"/>
    <property type="match status" value="1"/>
</dbReference>
<dbReference type="InterPro" id="IPR003131">
    <property type="entry name" value="T1-type_BTB"/>
</dbReference>
<accession>A0AAW1QRU2</accession>
<dbReference type="Gene3D" id="3.30.710.10">
    <property type="entry name" value="Potassium Channel Kv1.1, Chain A"/>
    <property type="match status" value="1"/>
</dbReference>
<gene>
    <name evidence="3" type="ORF">WJX72_008587</name>
</gene>
<dbReference type="SUPFAM" id="SSF54695">
    <property type="entry name" value="POZ domain"/>
    <property type="match status" value="1"/>
</dbReference>
<sequence>MVASNPLRFVTLNVGGKPFSTSIQTLASRDSHSMLARLVSGHLQSAKDSKGRILIDRDPMHFGLILNYLRDGSCVLPADEQQQRELQREAAYYQLDGLLASLSTLPLTSAGDFQASISQRIKADSLLQAALQLILECAFGSPLTAGLSELPARKACVDVTLRESAYDPLAMTLYIGSVDNFVRLEIAPFQGFERFSQHLVFRGPCATQEFRRTHVAELKTHPVTGAPVGYDQNMYTAGTGSAIIMKVWKHHCIDTLSQKHRHLRDCVMHAVHNQTALKWALELAGYREVGLNLQAFQQRSECDADSGPTPVFCNVRFSIHLSL</sequence>
<comment type="caution">
    <text evidence="3">The sequence shown here is derived from an EMBL/GenBank/DDBJ whole genome shotgun (WGS) entry which is preliminary data.</text>
</comment>
<dbReference type="AlphaFoldDB" id="A0AAW1QRU2"/>
<organism evidence="3 4">
    <name type="scientific">[Myrmecia] bisecta</name>
    <dbReference type="NCBI Taxonomy" id="41462"/>
    <lineage>
        <taxon>Eukaryota</taxon>
        <taxon>Viridiplantae</taxon>
        <taxon>Chlorophyta</taxon>
        <taxon>core chlorophytes</taxon>
        <taxon>Trebouxiophyceae</taxon>
        <taxon>Trebouxiales</taxon>
        <taxon>Trebouxiaceae</taxon>
        <taxon>Myrmecia</taxon>
    </lineage>
</organism>
<evidence type="ECO:0000256" key="1">
    <source>
        <dbReference type="ARBA" id="ARBA00004906"/>
    </source>
</evidence>
<dbReference type="GO" id="GO:0051260">
    <property type="term" value="P:protein homooligomerization"/>
    <property type="evidence" value="ECO:0007669"/>
    <property type="project" value="InterPro"/>
</dbReference>
<dbReference type="Pfam" id="PF02214">
    <property type="entry name" value="BTB_2"/>
    <property type="match status" value="1"/>
</dbReference>
<reference evidence="3 4" key="1">
    <citation type="journal article" date="2024" name="Nat. Commun.">
        <title>Phylogenomics reveals the evolutionary origins of lichenization in chlorophyte algae.</title>
        <authorList>
            <person name="Puginier C."/>
            <person name="Libourel C."/>
            <person name="Otte J."/>
            <person name="Skaloud P."/>
            <person name="Haon M."/>
            <person name="Grisel S."/>
            <person name="Petersen M."/>
            <person name="Berrin J.G."/>
            <person name="Delaux P.M."/>
            <person name="Dal Grande F."/>
            <person name="Keller J."/>
        </authorList>
    </citation>
    <scope>NUCLEOTIDE SEQUENCE [LARGE SCALE GENOMIC DNA]</scope>
    <source>
        <strain evidence="3 4">SAG 2043</strain>
    </source>
</reference>
<evidence type="ECO:0000313" key="4">
    <source>
        <dbReference type="Proteomes" id="UP001489004"/>
    </source>
</evidence>
<dbReference type="InterPro" id="IPR011333">
    <property type="entry name" value="SKP1/BTB/POZ_sf"/>
</dbReference>
<dbReference type="CDD" id="cd18316">
    <property type="entry name" value="BTB_POZ_KCTD-like"/>
    <property type="match status" value="1"/>
</dbReference>
<dbReference type="PANTHER" id="PTHR11145">
    <property type="entry name" value="BTB/POZ DOMAIN-CONTAINING ADAPTER FOR CUL3-MEDIATED RHOA DEGRADATION PROTEIN FAMILY MEMBER"/>
    <property type="match status" value="1"/>
</dbReference>
<keyword evidence="4" id="KW-1185">Reference proteome</keyword>
<comment type="pathway">
    <text evidence="1">Protein modification; protein ubiquitination.</text>
</comment>
<feature type="domain" description="BTB" evidence="2">
    <location>
        <begin position="8"/>
        <end position="110"/>
    </location>
</feature>
<evidence type="ECO:0000313" key="3">
    <source>
        <dbReference type="EMBL" id="KAK9824215.1"/>
    </source>
</evidence>
<proteinExistence type="predicted"/>
<dbReference type="PANTHER" id="PTHR11145:SF12">
    <property type="entry name" value="BTB DOMAIN-CONTAINING PROTEIN"/>
    <property type="match status" value="1"/>
</dbReference>
<dbReference type="EMBL" id="JALJOR010000002">
    <property type="protein sequence ID" value="KAK9824215.1"/>
    <property type="molecule type" value="Genomic_DNA"/>
</dbReference>
<protein>
    <recommendedName>
        <fullName evidence="2">BTB domain-containing protein</fullName>
    </recommendedName>
</protein>
<dbReference type="Proteomes" id="UP001489004">
    <property type="component" value="Unassembled WGS sequence"/>
</dbReference>
<dbReference type="InterPro" id="IPR045068">
    <property type="entry name" value="BACURD1-3"/>
</dbReference>
<evidence type="ECO:0000259" key="2">
    <source>
        <dbReference type="SMART" id="SM00225"/>
    </source>
</evidence>
<dbReference type="InterPro" id="IPR000210">
    <property type="entry name" value="BTB/POZ_dom"/>
</dbReference>